<dbReference type="AlphaFoldDB" id="A0AAV4XNJ9"/>
<evidence type="ECO:0000256" key="2">
    <source>
        <dbReference type="ARBA" id="ARBA00022475"/>
    </source>
</evidence>
<keyword evidence="11" id="KW-1185">Reference proteome</keyword>
<keyword evidence="6" id="KW-0675">Receptor</keyword>
<keyword evidence="7" id="KW-0325">Glycoprotein</keyword>
<dbReference type="Proteomes" id="UP001054945">
    <property type="component" value="Unassembled WGS sequence"/>
</dbReference>
<keyword evidence="2" id="KW-1003">Cell membrane</keyword>
<name>A0AAV4XNJ9_CAEEX</name>
<evidence type="ECO:0000256" key="5">
    <source>
        <dbReference type="ARBA" id="ARBA00023136"/>
    </source>
</evidence>
<reference evidence="10 11" key="1">
    <citation type="submission" date="2021-06" db="EMBL/GenBank/DDBJ databases">
        <title>Caerostris extrusa draft genome.</title>
        <authorList>
            <person name="Kono N."/>
            <person name="Arakawa K."/>
        </authorList>
    </citation>
    <scope>NUCLEOTIDE SEQUENCE [LARGE SCALE GENOMIC DNA]</scope>
</reference>
<evidence type="ECO:0000256" key="8">
    <source>
        <dbReference type="SAM" id="Phobius"/>
    </source>
</evidence>
<evidence type="ECO:0000256" key="7">
    <source>
        <dbReference type="ARBA" id="ARBA00023180"/>
    </source>
</evidence>
<comment type="caution">
    <text evidence="10">The sequence shown here is derived from an EMBL/GenBank/DDBJ whole genome shotgun (WGS) entry which is preliminary data.</text>
</comment>
<dbReference type="InterPro" id="IPR001638">
    <property type="entry name" value="Solute-binding_3/MltF_N"/>
</dbReference>
<keyword evidence="5 8" id="KW-0472">Membrane</keyword>
<dbReference type="SUPFAM" id="SSF53850">
    <property type="entry name" value="Periplasmic binding protein-like II"/>
    <property type="match status" value="1"/>
</dbReference>
<keyword evidence="3 8" id="KW-0812">Transmembrane</keyword>
<gene>
    <name evidence="10" type="primary">AVEN_227112_1</name>
    <name evidence="10" type="ORF">CEXT_482451</name>
</gene>
<accession>A0AAV4XNJ9</accession>
<sequence>MVHYGKADIAIGKISITEERTKAVNFSYPYDVEDLTFSTKAPVFRICQEKKRPFQRIVLKFLGYLVLQPLDIFPITARTKVLVVSWLLGGRFISFFYSAALLAFLTIPEQEQGIKTISQLSNAISKGKH</sequence>
<dbReference type="Pfam" id="PF00497">
    <property type="entry name" value="SBP_bac_3"/>
    <property type="match status" value="1"/>
</dbReference>
<evidence type="ECO:0000259" key="9">
    <source>
        <dbReference type="Pfam" id="PF00497"/>
    </source>
</evidence>
<protein>
    <recommendedName>
        <fullName evidence="9">Solute-binding protein family 3/N-terminal domain-containing protein</fullName>
    </recommendedName>
</protein>
<evidence type="ECO:0000256" key="1">
    <source>
        <dbReference type="ARBA" id="ARBA00004651"/>
    </source>
</evidence>
<evidence type="ECO:0000313" key="11">
    <source>
        <dbReference type="Proteomes" id="UP001054945"/>
    </source>
</evidence>
<comment type="subcellular location">
    <subcellularLocation>
        <location evidence="1">Cell membrane</location>
        <topology evidence="1">Multi-pass membrane protein</topology>
    </subcellularLocation>
</comment>
<dbReference type="Gene3D" id="3.40.190.10">
    <property type="entry name" value="Periplasmic binding protein-like II"/>
    <property type="match status" value="1"/>
</dbReference>
<dbReference type="GO" id="GO:0005886">
    <property type="term" value="C:plasma membrane"/>
    <property type="evidence" value="ECO:0007669"/>
    <property type="project" value="UniProtKB-SubCell"/>
</dbReference>
<organism evidence="10 11">
    <name type="scientific">Caerostris extrusa</name>
    <name type="common">Bark spider</name>
    <name type="synonym">Caerostris bankana</name>
    <dbReference type="NCBI Taxonomy" id="172846"/>
    <lineage>
        <taxon>Eukaryota</taxon>
        <taxon>Metazoa</taxon>
        <taxon>Ecdysozoa</taxon>
        <taxon>Arthropoda</taxon>
        <taxon>Chelicerata</taxon>
        <taxon>Arachnida</taxon>
        <taxon>Araneae</taxon>
        <taxon>Araneomorphae</taxon>
        <taxon>Entelegynae</taxon>
        <taxon>Araneoidea</taxon>
        <taxon>Araneidae</taxon>
        <taxon>Caerostris</taxon>
    </lineage>
</organism>
<dbReference type="EMBL" id="BPLR01018082">
    <property type="protein sequence ID" value="GIY96726.1"/>
    <property type="molecule type" value="Genomic_DNA"/>
</dbReference>
<evidence type="ECO:0000256" key="3">
    <source>
        <dbReference type="ARBA" id="ARBA00022692"/>
    </source>
</evidence>
<proteinExistence type="predicted"/>
<evidence type="ECO:0000313" key="10">
    <source>
        <dbReference type="EMBL" id="GIY96726.1"/>
    </source>
</evidence>
<feature type="domain" description="Solute-binding protein family 3/N-terminal" evidence="9">
    <location>
        <begin position="4"/>
        <end position="40"/>
    </location>
</feature>
<evidence type="ECO:0000256" key="4">
    <source>
        <dbReference type="ARBA" id="ARBA00022989"/>
    </source>
</evidence>
<dbReference type="PANTHER" id="PTHR42643">
    <property type="entry name" value="IONOTROPIC RECEPTOR 20A-RELATED"/>
    <property type="match status" value="1"/>
</dbReference>
<dbReference type="PANTHER" id="PTHR42643:SF24">
    <property type="entry name" value="IONOTROPIC RECEPTOR 60A"/>
    <property type="match status" value="1"/>
</dbReference>
<dbReference type="InterPro" id="IPR052192">
    <property type="entry name" value="Insect_Ionotropic_Sensory_Rcpt"/>
</dbReference>
<evidence type="ECO:0000256" key="6">
    <source>
        <dbReference type="ARBA" id="ARBA00023170"/>
    </source>
</evidence>
<feature type="transmembrane region" description="Helical" evidence="8">
    <location>
        <begin position="83"/>
        <end position="105"/>
    </location>
</feature>
<keyword evidence="4 8" id="KW-1133">Transmembrane helix</keyword>